<keyword evidence="2" id="KW-0255">Endonuclease</keyword>
<evidence type="ECO:0000313" key="3">
    <source>
        <dbReference type="Proteomes" id="UP000037510"/>
    </source>
</evidence>
<gene>
    <name evidence="2" type="ORF">OBRU01_15734</name>
</gene>
<proteinExistence type="predicted"/>
<sequence length="388" mass="46001">MEGQFKVLFDQMKIEMEKQTNTIFEKINKQLEPLIEENKIMKSKIEVLERKIEYLEKEKKKNNILVFGLEEKEKSSLELLQVVQDTIKADLKIALETSDVSKIHRIGAIKENKIRPVLIAFTNSWKRSEIVKMRRSLKQVYVTEDFPKEVLEKRRELLPKLKEERAKGNFAYIRYDQLIVKEGNLNNFNKEKRKRDPSTSPENQNYAKKLVSNISSIKGNRRNAFDMMRPRSNSLSQNKLAEIKKHKTLQNKYDFLENTLKGVNKLRTKKGKRDKLGDETRKLMEERNELLEKRKDNRQKIANISKKIQVSIRRHRKKERLNILKEQIEKTGGIKKGLKQLKEYTQWIPNIKNQNKKKTGQLTTKRLSIAKVATEFYKELYTEKDKII</sequence>
<organism evidence="2 3">
    <name type="scientific">Operophtera brumata</name>
    <name type="common">Winter moth</name>
    <name type="synonym">Phalaena brumata</name>
    <dbReference type="NCBI Taxonomy" id="104452"/>
    <lineage>
        <taxon>Eukaryota</taxon>
        <taxon>Metazoa</taxon>
        <taxon>Ecdysozoa</taxon>
        <taxon>Arthropoda</taxon>
        <taxon>Hexapoda</taxon>
        <taxon>Insecta</taxon>
        <taxon>Pterygota</taxon>
        <taxon>Neoptera</taxon>
        <taxon>Endopterygota</taxon>
        <taxon>Lepidoptera</taxon>
        <taxon>Glossata</taxon>
        <taxon>Ditrysia</taxon>
        <taxon>Geometroidea</taxon>
        <taxon>Geometridae</taxon>
        <taxon>Larentiinae</taxon>
        <taxon>Operophtera</taxon>
    </lineage>
</organism>
<feature type="coiled-coil region" evidence="1">
    <location>
        <begin position="31"/>
        <end position="65"/>
    </location>
</feature>
<keyword evidence="2" id="KW-0540">Nuclease</keyword>
<keyword evidence="2" id="KW-0695">RNA-directed DNA polymerase</keyword>
<dbReference type="Proteomes" id="UP000037510">
    <property type="component" value="Unassembled WGS sequence"/>
</dbReference>
<keyword evidence="2" id="KW-0548">Nucleotidyltransferase</keyword>
<evidence type="ECO:0000256" key="1">
    <source>
        <dbReference type="SAM" id="Coils"/>
    </source>
</evidence>
<keyword evidence="2" id="KW-0808">Transferase</keyword>
<feature type="coiled-coil region" evidence="1">
    <location>
        <begin position="246"/>
        <end position="307"/>
    </location>
</feature>
<name>A0A0L7L3X8_OPEBR</name>
<evidence type="ECO:0000313" key="2">
    <source>
        <dbReference type="EMBL" id="KOB70157.1"/>
    </source>
</evidence>
<reference evidence="2 3" key="1">
    <citation type="journal article" date="2015" name="Genome Biol. Evol.">
        <title>The genome of winter moth (Operophtera brumata) provides a genomic perspective on sexual dimorphism and phenology.</title>
        <authorList>
            <person name="Derks M.F."/>
            <person name="Smit S."/>
            <person name="Salis L."/>
            <person name="Schijlen E."/>
            <person name="Bossers A."/>
            <person name="Mateman C."/>
            <person name="Pijl A.S."/>
            <person name="de Ridder D."/>
            <person name="Groenen M.A."/>
            <person name="Visser M.E."/>
            <person name="Megens H.J."/>
        </authorList>
    </citation>
    <scope>NUCLEOTIDE SEQUENCE [LARGE SCALE GENOMIC DNA]</scope>
    <source>
        <strain evidence="2">WM2013NL</strain>
        <tissue evidence="2">Head and thorax</tissue>
    </source>
</reference>
<dbReference type="AlphaFoldDB" id="A0A0L7L3X8"/>
<protein>
    <submittedName>
        <fullName evidence="2">Endonuclease-reverse transcriptase</fullName>
    </submittedName>
</protein>
<dbReference type="GO" id="GO:0003964">
    <property type="term" value="F:RNA-directed DNA polymerase activity"/>
    <property type="evidence" value="ECO:0007669"/>
    <property type="project" value="UniProtKB-KW"/>
</dbReference>
<dbReference type="EMBL" id="JTDY01003098">
    <property type="protein sequence ID" value="KOB70157.1"/>
    <property type="molecule type" value="Genomic_DNA"/>
</dbReference>
<keyword evidence="2" id="KW-0378">Hydrolase</keyword>
<comment type="caution">
    <text evidence="2">The sequence shown here is derived from an EMBL/GenBank/DDBJ whole genome shotgun (WGS) entry which is preliminary data.</text>
</comment>
<dbReference type="GO" id="GO:0004519">
    <property type="term" value="F:endonuclease activity"/>
    <property type="evidence" value="ECO:0007669"/>
    <property type="project" value="UniProtKB-KW"/>
</dbReference>
<keyword evidence="1" id="KW-0175">Coiled coil</keyword>
<keyword evidence="3" id="KW-1185">Reference proteome</keyword>
<accession>A0A0L7L3X8</accession>
<feature type="non-terminal residue" evidence="2">
    <location>
        <position position="388"/>
    </location>
</feature>